<dbReference type="RefSeq" id="WP_058491956.1">
    <property type="nucleotide sequence ID" value="NZ_CBCRUR010000002.1"/>
</dbReference>
<dbReference type="PANTHER" id="PTHR15615:SF108">
    <property type="entry name" value="PROTEIN CNPPD1"/>
    <property type="match status" value="1"/>
</dbReference>
<sequence length="189" mass="22100">MKFFFERDMDYLTRKSAEYPPITEINAPDLLEKIAYLLDQSLTPVLEQKEDEFTGKSKPMISIFHYLQRFFKYLCKSSSIYVLFLIYLNKYLELDKEHSLNELNIHRLIASALLLAYKQFMDEYYDNSVVAKVAGLSTTAMNQLELKFLGKINFEAYVSFEVFCECYQVIMSYTVPAAFKESLKVSPDT</sequence>
<dbReference type="GO" id="GO:0019901">
    <property type="term" value="F:protein kinase binding"/>
    <property type="evidence" value="ECO:0007669"/>
    <property type="project" value="InterPro"/>
</dbReference>
<dbReference type="Proteomes" id="UP000054662">
    <property type="component" value="Unassembled WGS sequence"/>
</dbReference>
<dbReference type="Pfam" id="PF08613">
    <property type="entry name" value="Cyclin"/>
    <property type="match status" value="1"/>
</dbReference>
<dbReference type="AlphaFoldDB" id="A0A0W1AKW8"/>
<keyword evidence="2" id="KW-1185">Reference proteome</keyword>
<gene>
    <name evidence="1" type="ORF">Lwor_0221</name>
</gene>
<comment type="caution">
    <text evidence="1">The sequence shown here is derived from an EMBL/GenBank/DDBJ whole genome shotgun (WGS) entry which is preliminary data.</text>
</comment>
<evidence type="ECO:0000313" key="2">
    <source>
        <dbReference type="Proteomes" id="UP000054662"/>
    </source>
</evidence>
<dbReference type="Gene3D" id="1.10.472.10">
    <property type="entry name" value="Cyclin-like"/>
    <property type="match status" value="1"/>
</dbReference>
<dbReference type="OrthoDB" id="5654096at2"/>
<reference evidence="1 2" key="1">
    <citation type="submission" date="2015-11" db="EMBL/GenBank/DDBJ databases">
        <title>Genomic analysis of 38 Legionella species identifies large and diverse effector repertoires.</title>
        <authorList>
            <person name="Burstein D."/>
            <person name="Amaro F."/>
            <person name="Zusman T."/>
            <person name="Lifshitz Z."/>
            <person name="Cohen O."/>
            <person name="Gilbert J.A."/>
            <person name="Pupko T."/>
            <person name="Shuman H.A."/>
            <person name="Segal G."/>
        </authorList>
    </citation>
    <scope>NUCLEOTIDE SEQUENCE [LARGE SCALE GENOMIC DNA]</scope>
    <source>
        <strain evidence="1 2">ATCC 49508</strain>
    </source>
</reference>
<dbReference type="PANTHER" id="PTHR15615">
    <property type="match status" value="1"/>
</dbReference>
<dbReference type="STRING" id="45076.Lwor_0221"/>
<protein>
    <submittedName>
        <fullName evidence="1">Cyclin</fullName>
    </submittedName>
</protein>
<accession>A0A0W1AKW8</accession>
<organism evidence="1 2">
    <name type="scientific">Legionella worsleiensis</name>
    <dbReference type="NCBI Taxonomy" id="45076"/>
    <lineage>
        <taxon>Bacteria</taxon>
        <taxon>Pseudomonadati</taxon>
        <taxon>Pseudomonadota</taxon>
        <taxon>Gammaproteobacteria</taxon>
        <taxon>Legionellales</taxon>
        <taxon>Legionellaceae</taxon>
        <taxon>Legionella</taxon>
    </lineage>
</organism>
<name>A0A0W1AKW8_9GAMM</name>
<dbReference type="PATRIC" id="fig|45076.6.peg.239"/>
<proteinExistence type="predicted"/>
<dbReference type="EMBL" id="LNZC01000002">
    <property type="protein sequence ID" value="KTD81918.1"/>
    <property type="molecule type" value="Genomic_DNA"/>
</dbReference>
<dbReference type="InterPro" id="IPR013922">
    <property type="entry name" value="Cyclin_PHO80-like"/>
</dbReference>
<evidence type="ECO:0000313" key="1">
    <source>
        <dbReference type="EMBL" id="KTD81918.1"/>
    </source>
</evidence>